<dbReference type="AlphaFoldDB" id="A0A369XM24"/>
<evidence type="ECO:0000313" key="1">
    <source>
        <dbReference type="EMBL" id="RDE50410.1"/>
    </source>
</evidence>
<gene>
    <name evidence="1" type="ORF">DVS81_11375</name>
</gene>
<name>A0A369XM24_9PROT</name>
<dbReference type="Gene3D" id="3.40.50.2000">
    <property type="entry name" value="Glycogen Phosphorylase B"/>
    <property type="match status" value="1"/>
</dbReference>
<protein>
    <recommendedName>
        <fullName evidence="3">Glycosyl transferase</fullName>
    </recommendedName>
</protein>
<accession>A0A369XM24</accession>
<dbReference type="InterPro" id="IPR053205">
    <property type="entry name" value="GHMP_kinase_L-arabinokinase"/>
</dbReference>
<sequence>MRQPAHLFVDISAHGFGHLAQAAPVLNALGKRLPDLRLTIRSGLPTDKLQARVMADFTHLQERSDFGYVMHDAVSLDLEATALAYRRQHADWDSLVDRDARLFRELQPNLVFSDVAYLPLAGAARAGIPSVSMCSLNWAELFAHFFASEDWAAAIHRQMLDAYAGAECFLRATPGMAMADLPRLRPIGPLAALGNDCRQLLRERLGSGKDERLVLIAFGGFDKQLPIAAWPAIPGVRCLIPQAWQLTHPSVSDFEPLGLSIADVLRSVDAVLTKPGYGTFAEAACNGTPLLYLRREDWPEQDFLIDWLQTHGRCRGISAGELLAGRLLPSLEALWRQAAPPIPTPSGAEDAAAVLLPWLGMSTRQA</sequence>
<proteinExistence type="predicted"/>
<dbReference type="PANTHER" id="PTHR38134:SF2">
    <property type="entry name" value="GALACTOKINASE"/>
    <property type="match status" value="1"/>
</dbReference>
<dbReference type="EMBL" id="QPGA01000020">
    <property type="protein sequence ID" value="RDE50410.1"/>
    <property type="molecule type" value="Genomic_DNA"/>
</dbReference>
<reference evidence="1 2" key="1">
    <citation type="submission" date="2018-05" db="EMBL/GenBank/DDBJ databases">
        <title>Integrated omic analyses show evidence that a Ca. Accumulibacter phosphatis strain performs denitrification under micro-aerobic conditions.</title>
        <authorList>
            <person name="Camejo P.Y."/>
            <person name="Katherine M.D."/>
            <person name="Daniel N.R."/>
        </authorList>
    </citation>
    <scope>NUCLEOTIDE SEQUENCE [LARGE SCALE GENOMIC DNA]</scope>
    <source>
        <strain evidence="1">UW-LDO-IC</strain>
    </source>
</reference>
<dbReference type="SUPFAM" id="SSF53756">
    <property type="entry name" value="UDP-Glycosyltransferase/glycogen phosphorylase"/>
    <property type="match status" value="1"/>
</dbReference>
<evidence type="ECO:0000313" key="2">
    <source>
        <dbReference type="Proteomes" id="UP000253831"/>
    </source>
</evidence>
<dbReference type="PANTHER" id="PTHR38134">
    <property type="entry name" value="SLR1395 PROTEIN"/>
    <property type="match status" value="1"/>
</dbReference>
<organism evidence="1 2">
    <name type="scientific">Candidatus Accumulibacter meliphilus</name>
    <dbReference type="NCBI Taxonomy" id="2211374"/>
    <lineage>
        <taxon>Bacteria</taxon>
        <taxon>Pseudomonadati</taxon>
        <taxon>Pseudomonadota</taxon>
        <taxon>Betaproteobacteria</taxon>
        <taxon>Candidatus Accumulibacter</taxon>
    </lineage>
</organism>
<evidence type="ECO:0008006" key="3">
    <source>
        <dbReference type="Google" id="ProtNLM"/>
    </source>
</evidence>
<comment type="caution">
    <text evidence="1">The sequence shown here is derived from an EMBL/GenBank/DDBJ whole genome shotgun (WGS) entry which is preliminary data.</text>
</comment>
<dbReference type="Proteomes" id="UP000253831">
    <property type="component" value="Unassembled WGS sequence"/>
</dbReference>